<comment type="caution">
    <text evidence="1">The sequence shown here is derived from an EMBL/GenBank/DDBJ whole genome shotgun (WGS) entry which is preliminary data.</text>
</comment>
<protein>
    <submittedName>
        <fullName evidence="1">Uncharacterized protein</fullName>
    </submittedName>
</protein>
<dbReference type="EMBL" id="JAHEAC010000175">
    <property type="protein sequence ID" value="MBX8645108.1"/>
    <property type="molecule type" value="Genomic_DNA"/>
</dbReference>
<dbReference type="Proteomes" id="UP000750197">
    <property type="component" value="Unassembled WGS sequence"/>
</dbReference>
<name>A0A8J7YQT5_9ARCH</name>
<dbReference type="AlphaFoldDB" id="A0A8J7YQT5"/>
<proteinExistence type="predicted"/>
<evidence type="ECO:0000313" key="1">
    <source>
        <dbReference type="EMBL" id="MBX8645108.1"/>
    </source>
</evidence>
<gene>
    <name evidence="1" type="ORF">KIY12_10405</name>
</gene>
<reference evidence="1" key="1">
    <citation type="submission" date="2021-05" db="EMBL/GenBank/DDBJ databases">
        <title>Genomic insights into ecological role and evolution of a novel Thermoplasmata order Candidatus Sysuiplasmatales.</title>
        <authorList>
            <person name="Yuan Y."/>
        </authorList>
    </citation>
    <scope>NUCLEOTIDE SEQUENCE</scope>
    <source>
        <strain evidence="1">TUT19-bin139</strain>
    </source>
</reference>
<organism evidence="1 2">
    <name type="scientific">Candidatus Sysuiplasma superficiale</name>
    <dbReference type="NCBI Taxonomy" id="2823368"/>
    <lineage>
        <taxon>Archaea</taxon>
        <taxon>Methanobacteriati</taxon>
        <taxon>Thermoplasmatota</taxon>
        <taxon>Thermoplasmata</taxon>
        <taxon>Candidatus Sysuiplasmatales</taxon>
        <taxon>Candidatus Sysuiplasmataceae</taxon>
        <taxon>Candidatus Sysuiplasma</taxon>
    </lineage>
</organism>
<sequence>MKYIIQSGTKPRNRFQLHLLRLSLLLPIALLPAAASAATADGFVTKINSKMAFNVGTLHVALNAQTTCKTRIGSFSNAFQGTYISGKNYKRLNAVSWVCNTSHVAVGSRIHLYGSVRDGDYFIAKRMVVYTIREDRSIENGAIIEEMPKVHQDSQHWSGHLWIDGYPISVTSQTRMLMANPSSYFRETIPFSPWNYPQLHSNLHSNSGAVYDGAVSFSSKLLQPNICATYSANREIDGGITATQLRFWPNHVSIKEEFFLNIFKANVIDPAYKRHTPGSIKLQSRQLRGIKELSIIPDRTVQDWVSNVGMELVPQYQRNLPDTDATKVHFRFYVVKPFKRFPYGSMTTIDGASFRVFYDAFVAMPNGIVIIPDNALNKLQNKSQLAALLSYEISAVLQKQAYVTRMLFRQGGVRREINSGVWLDEQTLRIGIRQMYLAGYDIREAPFAWAVAQGKPVNNPILNSKHPDKE</sequence>
<evidence type="ECO:0000313" key="2">
    <source>
        <dbReference type="Proteomes" id="UP000750197"/>
    </source>
</evidence>
<accession>A0A8J7YQT5</accession>
<feature type="non-terminal residue" evidence="1">
    <location>
        <position position="470"/>
    </location>
</feature>